<dbReference type="InterPro" id="IPR036034">
    <property type="entry name" value="PDZ_sf"/>
</dbReference>
<dbReference type="GO" id="GO:0004222">
    <property type="term" value="F:metalloendopeptidase activity"/>
    <property type="evidence" value="ECO:0007669"/>
    <property type="project" value="InterPro"/>
</dbReference>
<dbReference type="NCBIfam" id="NF041199">
    <property type="entry name" value="trx7_PDZ_seleno"/>
    <property type="match status" value="1"/>
</dbReference>
<evidence type="ECO:0000313" key="3">
    <source>
        <dbReference type="EMBL" id="HGT38360.1"/>
    </source>
</evidence>
<dbReference type="AlphaFoldDB" id="A0A7C4QM53"/>
<dbReference type="GO" id="GO:0006508">
    <property type="term" value="P:proteolysis"/>
    <property type="evidence" value="ECO:0007669"/>
    <property type="project" value="InterPro"/>
</dbReference>
<dbReference type="PROSITE" id="PS50106">
    <property type="entry name" value="PDZ"/>
    <property type="match status" value="1"/>
</dbReference>
<dbReference type="Pfam" id="PF17820">
    <property type="entry name" value="PDZ_6"/>
    <property type="match status" value="1"/>
</dbReference>
<proteinExistence type="predicted"/>
<dbReference type="GO" id="GO:0016020">
    <property type="term" value="C:membrane"/>
    <property type="evidence" value="ECO:0007669"/>
    <property type="project" value="InterPro"/>
</dbReference>
<dbReference type="InterPro" id="IPR004387">
    <property type="entry name" value="Pept_M50_Zn"/>
</dbReference>
<dbReference type="Gene3D" id="2.30.42.10">
    <property type="match status" value="2"/>
</dbReference>
<dbReference type="SUPFAM" id="SSF52833">
    <property type="entry name" value="Thioredoxin-like"/>
    <property type="match status" value="1"/>
</dbReference>
<dbReference type="Gene3D" id="3.40.30.10">
    <property type="entry name" value="Glutaredoxin"/>
    <property type="match status" value="1"/>
</dbReference>
<dbReference type="InterPro" id="IPR001478">
    <property type="entry name" value="PDZ"/>
</dbReference>
<gene>
    <name evidence="3" type="ORF">ENS64_03735</name>
</gene>
<dbReference type="EMBL" id="DSVQ01000007">
    <property type="protein sequence ID" value="HGT38360.1"/>
    <property type="molecule type" value="Genomic_DNA"/>
</dbReference>
<organism evidence="3">
    <name type="scientific">Schlesneria paludicola</name>
    <dbReference type="NCBI Taxonomy" id="360056"/>
    <lineage>
        <taxon>Bacteria</taxon>
        <taxon>Pseudomonadati</taxon>
        <taxon>Planctomycetota</taxon>
        <taxon>Planctomycetia</taxon>
        <taxon>Planctomycetales</taxon>
        <taxon>Planctomycetaceae</taxon>
        <taxon>Schlesneria</taxon>
    </lineage>
</organism>
<dbReference type="SMART" id="SM00228">
    <property type="entry name" value="PDZ"/>
    <property type="match status" value="2"/>
</dbReference>
<evidence type="ECO:0000256" key="1">
    <source>
        <dbReference type="ARBA" id="ARBA00001947"/>
    </source>
</evidence>
<dbReference type="InterPro" id="IPR041489">
    <property type="entry name" value="PDZ_6"/>
</dbReference>
<dbReference type="Pfam" id="PF13899">
    <property type="entry name" value="Thioredoxin_7"/>
    <property type="match status" value="1"/>
</dbReference>
<dbReference type="PANTHER" id="PTHR42837">
    <property type="entry name" value="REGULATOR OF SIGMA-E PROTEASE RSEP"/>
    <property type="match status" value="1"/>
</dbReference>
<reference evidence="3" key="1">
    <citation type="journal article" date="2020" name="mSystems">
        <title>Genome- and Community-Level Interaction Insights into Carbon Utilization and Element Cycling Functions of Hydrothermarchaeota in Hydrothermal Sediment.</title>
        <authorList>
            <person name="Zhou Z."/>
            <person name="Liu Y."/>
            <person name="Xu W."/>
            <person name="Pan J."/>
            <person name="Luo Z.H."/>
            <person name="Li M."/>
        </authorList>
    </citation>
    <scope>NUCLEOTIDE SEQUENCE [LARGE SCALE GENOMIC DNA]</scope>
    <source>
        <strain evidence="3">SpSt-508</strain>
    </source>
</reference>
<evidence type="ECO:0000259" key="2">
    <source>
        <dbReference type="PROSITE" id="PS50106"/>
    </source>
</evidence>
<dbReference type="PANTHER" id="PTHR42837:SF2">
    <property type="entry name" value="MEMBRANE METALLOPROTEASE ARASP2, CHLOROPLASTIC-RELATED"/>
    <property type="match status" value="1"/>
</dbReference>
<name>A0A7C4QM53_9PLAN</name>
<dbReference type="InterPro" id="IPR036249">
    <property type="entry name" value="Thioredoxin-like_sf"/>
</dbReference>
<feature type="domain" description="PDZ" evidence="2">
    <location>
        <begin position="271"/>
        <end position="340"/>
    </location>
</feature>
<comment type="cofactor">
    <cofactor evidence="1">
        <name>Zn(2+)</name>
        <dbReference type="ChEBI" id="CHEBI:29105"/>
    </cofactor>
</comment>
<sequence>MAWVAWDGLGCGHSVRHGIIPALHVHGSCFGETAMWKSLLAGVVLCAAVMGQAQDRDTKVRNDKKLLEASEHWIYNDLPKGLREARRLNKPLLIVFRCIPCEACHEFDEQVVERDPAVRHVLDQFVCVRIPQGNHLDLSQFQFDYDMSFAVMYLHHDGTILGRFGTRTGQSNEHEDMHLQGFAESMTRAVALHRDIDQHRAALAAKKGPPSPVPYPEEFPSLKGRYSDRLDYEANTARSCVHCHQIREAQRLVYRSRGEPLPDRLMFPWPGLSVIGLKADPKTAATIAAVEPGSIGAQAGIRPGDKLLAMNGQPLVSVADAQWVLDQSGDTATIDVELQRGDQNLHVTLNLPSGWRRTANIDWRATSWDLRRMAFGGMKLDPLGDAERAKLKLPQGKTALLVRHVGEYGEHARAKQAGIQKGDVVVSYDGRTDLLTESQMLAYGMQRKQPGDKVEIGILHNGQRKTVTITLQ</sequence>
<comment type="caution">
    <text evidence="3">The sequence shown here is derived from an EMBL/GenBank/DDBJ whole genome shotgun (WGS) entry which is preliminary data.</text>
</comment>
<dbReference type="SUPFAM" id="SSF50156">
    <property type="entry name" value="PDZ domain-like"/>
    <property type="match status" value="2"/>
</dbReference>
<accession>A0A7C4QM53</accession>
<dbReference type="Pfam" id="PF13180">
    <property type="entry name" value="PDZ_2"/>
    <property type="match status" value="1"/>
</dbReference>
<protein>
    <submittedName>
        <fullName evidence="3">PDZ domain-containing protein</fullName>
    </submittedName>
</protein>